<dbReference type="Proteomes" id="UP000558997">
    <property type="component" value="Unassembled WGS sequence"/>
</dbReference>
<reference evidence="4 5" key="1">
    <citation type="submission" date="2020-08" db="EMBL/GenBank/DDBJ databases">
        <title>Sequencing the genomes of 1000 actinobacteria strains.</title>
        <authorList>
            <person name="Klenk H.-P."/>
        </authorList>
    </citation>
    <scope>NUCLEOTIDE SEQUENCE [LARGE SCALE GENOMIC DNA]</scope>
    <source>
        <strain evidence="4 5">DSM 17294</strain>
    </source>
</reference>
<protein>
    <submittedName>
        <fullName evidence="4">Type IV secretory pathway VirB10-like protein</fullName>
    </submittedName>
</protein>
<dbReference type="Pfam" id="PF13399">
    <property type="entry name" value="LytR_C"/>
    <property type="match status" value="1"/>
</dbReference>
<dbReference type="AlphaFoldDB" id="A0A841DNW7"/>
<dbReference type="Gene3D" id="3.30.70.2390">
    <property type="match status" value="1"/>
</dbReference>
<keyword evidence="5" id="KW-1185">Reference proteome</keyword>
<evidence type="ECO:0000259" key="3">
    <source>
        <dbReference type="Pfam" id="PF13399"/>
    </source>
</evidence>
<sequence>MSRLRAWPASARLPRRTRGGEQGQVLSSLVAVAAVVAIVAGLLVLFGTRGNNSNADEKPAAASTPAGKTAEKQPSAGPSTVGASVPRPPEKSTEKPTGKPSTPAASSTVPPPAPPSEPPTNEPTGQPTQGATQPPRPTQPATIPAEERPAIEVYNNTPRKGLADSVANRARQAGWTVSGSPDNWHGKVAESTVYYPPGMLDAANQLAHDLGVSRTKGALDNMKKDRLTVILTSDYAG</sequence>
<feature type="domain" description="LytR/CpsA/Psr regulator C-terminal" evidence="3">
    <location>
        <begin position="150"/>
        <end position="235"/>
    </location>
</feature>
<feature type="compositionally biased region" description="Basic and acidic residues" evidence="1">
    <location>
        <begin position="88"/>
        <end position="97"/>
    </location>
</feature>
<keyword evidence="2" id="KW-0472">Membrane</keyword>
<dbReference type="EMBL" id="JACHNF010000001">
    <property type="protein sequence ID" value="MBB5980804.1"/>
    <property type="molecule type" value="Genomic_DNA"/>
</dbReference>
<evidence type="ECO:0000256" key="1">
    <source>
        <dbReference type="SAM" id="MobiDB-lite"/>
    </source>
</evidence>
<name>A0A841DNW7_9ACTN</name>
<evidence type="ECO:0000313" key="4">
    <source>
        <dbReference type="EMBL" id="MBB5980804.1"/>
    </source>
</evidence>
<feature type="region of interest" description="Disordered" evidence="1">
    <location>
        <begin position="50"/>
        <end position="150"/>
    </location>
</feature>
<feature type="compositionally biased region" description="Low complexity" evidence="1">
    <location>
        <begin position="122"/>
        <end position="144"/>
    </location>
</feature>
<gene>
    <name evidence="4" type="ORF">HDA44_004145</name>
</gene>
<feature type="transmembrane region" description="Helical" evidence="2">
    <location>
        <begin position="25"/>
        <end position="46"/>
    </location>
</feature>
<feature type="compositionally biased region" description="Pro residues" evidence="1">
    <location>
        <begin position="109"/>
        <end position="121"/>
    </location>
</feature>
<evidence type="ECO:0000313" key="5">
    <source>
        <dbReference type="Proteomes" id="UP000558997"/>
    </source>
</evidence>
<evidence type="ECO:0000256" key="2">
    <source>
        <dbReference type="SAM" id="Phobius"/>
    </source>
</evidence>
<comment type="caution">
    <text evidence="4">The sequence shown here is derived from an EMBL/GenBank/DDBJ whole genome shotgun (WGS) entry which is preliminary data.</text>
</comment>
<dbReference type="InterPro" id="IPR027381">
    <property type="entry name" value="LytR/CpsA/Psr_C"/>
</dbReference>
<organism evidence="4 5">
    <name type="scientific">Kribbella solani</name>
    <dbReference type="NCBI Taxonomy" id="236067"/>
    <lineage>
        <taxon>Bacteria</taxon>
        <taxon>Bacillati</taxon>
        <taxon>Actinomycetota</taxon>
        <taxon>Actinomycetes</taxon>
        <taxon>Propionibacteriales</taxon>
        <taxon>Kribbellaceae</taxon>
        <taxon>Kribbella</taxon>
    </lineage>
</organism>
<keyword evidence="2" id="KW-0812">Transmembrane</keyword>
<proteinExistence type="predicted"/>
<keyword evidence="2" id="KW-1133">Transmembrane helix</keyword>
<accession>A0A841DNW7</accession>
<dbReference type="RefSeq" id="WP_184836806.1">
    <property type="nucleotide sequence ID" value="NZ_BAAAVN010000003.1"/>
</dbReference>